<dbReference type="GO" id="GO:0051082">
    <property type="term" value="F:unfolded protein binding"/>
    <property type="evidence" value="ECO:0007669"/>
    <property type="project" value="UniProtKB-UniRule"/>
</dbReference>
<dbReference type="Pfam" id="PF00639">
    <property type="entry name" value="Rotamase"/>
    <property type="match status" value="2"/>
</dbReference>
<evidence type="ECO:0000256" key="2">
    <source>
        <dbReference type="ARBA" id="ARBA00022737"/>
    </source>
</evidence>
<comment type="catalytic activity">
    <reaction evidence="7">
        <text>[protein]-peptidylproline (omega=180) = [protein]-peptidylproline (omega=0)</text>
        <dbReference type="Rhea" id="RHEA:16237"/>
        <dbReference type="Rhea" id="RHEA-COMP:10747"/>
        <dbReference type="Rhea" id="RHEA-COMP:10748"/>
        <dbReference type="ChEBI" id="CHEBI:83833"/>
        <dbReference type="ChEBI" id="CHEBI:83834"/>
        <dbReference type="EC" id="5.2.1.8"/>
    </reaction>
</comment>
<dbReference type="InterPro" id="IPR027304">
    <property type="entry name" value="Trigger_fact/SurA_dom_sf"/>
</dbReference>
<dbReference type="EMBL" id="CP025682">
    <property type="protein sequence ID" value="AUN96334.1"/>
    <property type="molecule type" value="Genomic_DNA"/>
</dbReference>
<dbReference type="InterPro" id="IPR046357">
    <property type="entry name" value="PPIase_dom_sf"/>
</dbReference>
<feature type="chain" id="PRO_5014481505" description="Chaperone SurA" evidence="7">
    <location>
        <begin position="23"/>
        <end position="432"/>
    </location>
</feature>
<evidence type="ECO:0000259" key="8">
    <source>
        <dbReference type="PROSITE" id="PS50198"/>
    </source>
</evidence>
<evidence type="ECO:0000256" key="3">
    <source>
        <dbReference type="ARBA" id="ARBA00022764"/>
    </source>
</evidence>
<comment type="subcellular location">
    <subcellularLocation>
        <location evidence="7">Periplasm</location>
    </subcellularLocation>
    <text evidence="7">Is capable of associating with the outer membrane.</text>
</comment>
<organism evidence="9 10">
    <name type="scientific">Pseudazoarcus pumilus</name>
    <dbReference type="NCBI Taxonomy" id="2067960"/>
    <lineage>
        <taxon>Bacteria</taxon>
        <taxon>Pseudomonadati</taxon>
        <taxon>Pseudomonadota</taxon>
        <taxon>Betaproteobacteria</taxon>
        <taxon>Rhodocyclales</taxon>
        <taxon>Zoogloeaceae</taxon>
        <taxon>Pseudazoarcus</taxon>
    </lineage>
</organism>
<comment type="domain">
    <text evidence="7">The PPIase activity resides only in the second parvulin domain. The N-terminal region and the C-terminal tail are necessary and sufficient for the chaperone activity of SurA. The PPIase activity is dispensable for SurA to function as a chaperone. The N-terminal region and the C-terminal tail are also required for porin recognition.</text>
</comment>
<dbReference type="SUPFAM" id="SSF54534">
    <property type="entry name" value="FKBP-like"/>
    <property type="match status" value="2"/>
</dbReference>
<proteinExistence type="inferred from homology"/>
<protein>
    <recommendedName>
        <fullName evidence="7">Chaperone SurA</fullName>
    </recommendedName>
    <alternativeName>
        <fullName evidence="7">Peptidyl-prolyl cis-trans isomerase SurA</fullName>
        <shortName evidence="7">PPIase SurA</shortName>
        <ecNumber evidence="7">5.2.1.8</ecNumber>
    </alternativeName>
    <alternativeName>
        <fullName evidence="7">Rotamase SurA</fullName>
    </alternativeName>
</protein>
<dbReference type="PROSITE" id="PS50198">
    <property type="entry name" value="PPIC_PPIASE_2"/>
    <property type="match status" value="2"/>
</dbReference>
<comment type="function">
    <text evidence="7">Chaperone involved in the correct folding and assembly of outer membrane proteins. Recognizes specific patterns of aromatic residues and the orientation of their side chains, which are found more frequently in integral outer membrane proteins. May act in both early periplasmic and late outer membrane-associated steps of protein maturation.</text>
</comment>
<dbReference type="SUPFAM" id="SSF109998">
    <property type="entry name" value="Triger factor/SurA peptide-binding domain-like"/>
    <property type="match status" value="1"/>
</dbReference>
<sequence precursor="true">MHRFIALVLLPLAFAVAADALAQRAIPADRIVAVVNDEAVTATQLRDAMERVVGQLRRQGVDLPPREVLEDQVLERLVLERAQLQLARENGITVDEATMQRAITRIGDNAGLNEEELREALRRDGLSWERFREDLRKEILITRLREREVDSRIVVTEAEIDNYLANAPEPQESERELLVAHILLRVAEDAGEEEVAAAQRTAADILERHAAGEAFQQLAIEFSDAPDARDGGVIGWRQPERLPALFAEAVEGLARGDVSEVLRSAAGLHIVKLVDTRGGPEGDQVEQTRARHILMRTTEVLPDAEVRARLEGLRERIVVGGESFEDLAKVHSDDLSAARGGDLGWILPGDTVPEFERAMDALEPGEVSEPVRSPFGWHLIQVVERRVQDVSEDRLRAQARNALRQRKSDEAYESWLRELRDTAYIDIRLLRD</sequence>
<evidence type="ECO:0000313" key="9">
    <source>
        <dbReference type="EMBL" id="AUN96334.1"/>
    </source>
</evidence>
<dbReference type="Pfam" id="PF09312">
    <property type="entry name" value="SurA_N"/>
    <property type="match status" value="1"/>
</dbReference>
<dbReference type="PANTHER" id="PTHR47637:SF1">
    <property type="entry name" value="CHAPERONE SURA"/>
    <property type="match status" value="1"/>
</dbReference>
<feature type="domain" description="PpiC" evidence="8">
    <location>
        <begin position="174"/>
        <end position="275"/>
    </location>
</feature>
<reference evidence="9 10" key="1">
    <citation type="submission" date="2018-01" db="EMBL/GenBank/DDBJ databases">
        <authorList>
            <person name="Fu G.-Y."/>
        </authorList>
    </citation>
    <scope>NUCLEOTIDE SEQUENCE [LARGE SCALE GENOMIC DNA]</scope>
    <source>
        <strain evidence="9 10">SY39</strain>
    </source>
</reference>
<dbReference type="OrthoDB" id="14196at2"/>
<dbReference type="PANTHER" id="PTHR47637">
    <property type="entry name" value="CHAPERONE SURA"/>
    <property type="match status" value="1"/>
</dbReference>
<dbReference type="KEGG" id="atw:C0099_04045"/>
<evidence type="ECO:0000256" key="7">
    <source>
        <dbReference type="HAMAP-Rule" id="MF_01183"/>
    </source>
</evidence>
<dbReference type="InterPro" id="IPR023058">
    <property type="entry name" value="PPIase_PpiC_CS"/>
</dbReference>
<evidence type="ECO:0000256" key="4">
    <source>
        <dbReference type="ARBA" id="ARBA00023110"/>
    </source>
</evidence>
<dbReference type="HAMAP" id="MF_01183">
    <property type="entry name" value="Chaperone_SurA"/>
    <property type="match status" value="1"/>
</dbReference>
<dbReference type="InterPro" id="IPR015391">
    <property type="entry name" value="SurA_N"/>
</dbReference>
<evidence type="ECO:0000313" key="10">
    <source>
        <dbReference type="Proteomes" id="UP000242205"/>
    </source>
</evidence>
<keyword evidence="5 7" id="KW-0143">Chaperone</keyword>
<keyword evidence="2 7" id="KW-0677">Repeat</keyword>
<keyword evidence="1 7" id="KW-0732">Signal</keyword>
<dbReference type="InterPro" id="IPR050280">
    <property type="entry name" value="OMP_Chaperone_SurA"/>
</dbReference>
<keyword evidence="4 7" id="KW-0697">Rotamase</keyword>
<dbReference type="InterPro" id="IPR023034">
    <property type="entry name" value="PPIase_SurA"/>
</dbReference>
<dbReference type="Gene3D" id="3.10.50.40">
    <property type="match status" value="2"/>
</dbReference>
<name>A0A2I6SAQ3_9RHOO</name>
<dbReference type="AlphaFoldDB" id="A0A2I6SAQ3"/>
<accession>A0A2I6SAQ3</accession>
<dbReference type="GO" id="GO:0042277">
    <property type="term" value="F:peptide binding"/>
    <property type="evidence" value="ECO:0007669"/>
    <property type="project" value="InterPro"/>
</dbReference>
<keyword evidence="10" id="KW-1185">Reference proteome</keyword>
<feature type="domain" description="PpiC" evidence="8">
    <location>
        <begin position="285"/>
        <end position="384"/>
    </location>
</feature>
<dbReference type="PROSITE" id="PS01096">
    <property type="entry name" value="PPIC_PPIASE_1"/>
    <property type="match status" value="1"/>
</dbReference>
<dbReference type="GO" id="GO:0043165">
    <property type="term" value="P:Gram-negative-bacterium-type cell outer membrane assembly"/>
    <property type="evidence" value="ECO:0007669"/>
    <property type="project" value="InterPro"/>
</dbReference>
<dbReference type="GO" id="GO:0003755">
    <property type="term" value="F:peptidyl-prolyl cis-trans isomerase activity"/>
    <property type="evidence" value="ECO:0007669"/>
    <property type="project" value="UniProtKB-UniRule"/>
</dbReference>
<dbReference type="GO" id="GO:0030288">
    <property type="term" value="C:outer membrane-bounded periplasmic space"/>
    <property type="evidence" value="ECO:0007669"/>
    <property type="project" value="InterPro"/>
</dbReference>
<keyword evidence="3 7" id="KW-0574">Periplasm</keyword>
<dbReference type="Proteomes" id="UP000242205">
    <property type="component" value="Chromosome"/>
</dbReference>
<gene>
    <name evidence="7" type="primary">surA</name>
    <name evidence="9" type="ORF">C0099_04045</name>
</gene>
<dbReference type="GO" id="GO:0006457">
    <property type="term" value="P:protein folding"/>
    <property type="evidence" value="ECO:0007669"/>
    <property type="project" value="UniProtKB-UniRule"/>
</dbReference>
<evidence type="ECO:0000256" key="1">
    <source>
        <dbReference type="ARBA" id="ARBA00022729"/>
    </source>
</evidence>
<dbReference type="GO" id="GO:0050821">
    <property type="term" value="P:protein stabilization"/>
    <property type="evidence" value="ECO:0007669"/>
    <property type="project" value="InterPro"/>
</dbReference>
<keyword evidence="6 7" id="KW-0413">Isomerase</keyword>
<evidence type="ECO:0000256" key="6">
    <source>
        <dbReference type="ARBA" id="ARBA00023235"/>
    </source>
</evidence>
<feature type="signal peptide" evidence="7">
    <location>
        <begin position="1"/>
        <end position="22"/>
    </location>
</feature>
<evidence type="ECO:0000256" key="5">
    <source>
        <dbReference type="ARBA" id="ARBA00023186"/>
    </source>
</evidence>
<dbReference type="EC" id="5.2.1.8" evidence="7"/>
<dbReference type="Gene3D" id="1.10.4030.10">
    <property type="entry name" value="Porin chaperone SurA, peptide-binding domain"/>
    <property type="match status" value="1"/>
</dbReference>
<dbReference type="InterPro" id="IPR000297">
    <property type="entry name" value="PPIase_PpiC"/>
</dbReference>
<dbReference type="RefSeq" id="WP_102248373.1">
    <property type="nucleotide sequence ID" value="NZ_CP025682.1"/>
</dbReference>